<keyword evidence="2 4" id="KW-0012">Acyltransferase</keyword>
<evidence type="ECO:0000259" key="3">
    <source>
        <dbReference type="PROSITE" id="PS51186"/>
    </source>
</evidence>
<evidence type="ECO:0000313" key="5">
    <source>
        <dbReference type="Proteomes" id="UP001595765"/>
    </source>
</evidence>
<dbReference type="GO" id="GO:0016746">
    <property type="term" value="F:acyltransferase activity"/>
    <property type="evidence" value="ECO:0007669"/>
    <property type="project" value="UniProtKB-KW"/>
</dbReference>
<reference evidence="5" key="1">
    <citation type="journal article" date="2019" name="Int. J. Syst. Evol. Microbiol.">
        <title>The Global Catalogue of Microorganisms (GCM) 10K type strain sequencing project: providing services to taxonomists for standard genome sequencing and annotation.</title>
        <authorList>
            <consortium name="The Broad Institute Genomics Platform"/>
            <consortium name="The Broad Institute Genome Sequencing Center for Infectious Disease"/>
            <person name="Wu L."/>
            <person name="Ma J."/>
        </authorList>
    </citation>
    <scope>NUCLEOTIDE SEQUENCE [LARGE SCALE GENOMIC DNA]</scope>
    <source>
        <strain evidence="5">CGMCC 4.7237</strain>
    </source>
</reference>
<dbReference type="Gene3D" id="3.40.630.30">
    <property type="match status" value="1"/>
</dbReference>
<sequence length="183" mass="19260">MVRVRLMTDDDVPAVSAIRVAGWRAAYAGLVPRSYLDAMDAAEDTAARRRSLAAGGGRVRNLVAVEAAAAGGGGGSGGDGGSVVGWAAFGPYRGQPGTGADGELYALYVRPDRIGTGAGRALTAEVVRHAAEAGRRRLLLWVLADNHRARRFYGRAGFTADGLEMTEVYDGVPLRELRYARAL</sequence>
<dbReference type="EMBL" id="JBHSBB010000006">
    <property type="protein sequence ID" value="MFC4030986.1"/>
    <property type="molecule type" value="Genomic_DNA"/>
</dbReference>
<dbReference type="InterPro" id="IPR000182">
    <property type="entry name" value="GNAT_dom"/>
</dbReference>
<comment type="caution">
    <text evidence="4">The sequence shown here is derived from an EMBL/GenBank/DDBJ whole genome shotgun (WGS) entry which is preliminary data.</text>
</comment>
<dbReference type="InterPro" id="IPR016181">
    <property type="entry name" value="Acyl_CoA_acyltransferase"/>
</dbReference>
<feature type="domain" description="N-acetyltransferase" evidence="3">
    <location>
        <begin position="2"/>
        <end position="183"/>
    </location>
</feature>
<dbReference type="InterPro" id="IPR050832">
    <property type="entry name" value="Bact_Acetyltransf"/>
</dbReference>
<dbReference type="Proteomes" id="UP001595765">
    <property type="component" value="Unassembled WGS sequence"/>
</dbReference>
<evidence type="ECO:0000256" key="1">
    <source>
        <dbReference type="ARBA" id="ARBA00022679"/>
    </source>
</evidence>
<evidence type="ECO:0000313" key="4">
    <source>
        <dbReference type="EMBL" id="MFC4030986.1"/>
    </source>
</evidence>
<accession>A0ABV8HJB0</accession>
<dbReference type="PROSITE" id="PS51186">
    <property type="entry name" value="GNAT"/>
    <property type="match status" value="1"/>
</dbReference>
<organism evidence="4 5">
    <name type="scientific">Streptomyces polygonati</name>
    <dbReference type="NCBI Taxonomy" id="1617087"/>
    <lineage>
        <taxon>Bacteria</taxon>
        <taxon>Bacillati</taxon>
        <taxon>Actinomycetota</taxon>
        <taxon>Actinomycetes</taxon>
        <taxon>Kitasatosporales</taxon>
        <taxon>Streptomycetaceae</taxon>
        <taxon>Streptomyces</taxon>
    </lineage>
</organism>
<dbReference type="EC" id="2.3.-.-" evidence="4"/>
<protein>
    <submittedName>
        <fullName evidence="4">GNAT family N-acetyltransferase</fullName>
        <ecNumber evidence="4">2.3.-.-</ecNumber>
    </submittedName>
</protein>
<keyword evidence="1 4" id="KW-0808">Transferase</keyword>
<gene>
    <name evidence="4" type="ORF">ACFO3J_05825</name>
</gene>
<proteinExistence type="predicted"/>
<evidence type="ECO:0000256" key="2">
    <source>
        <dbReference type="ARBA" id="ARBA00023315"/>
    </source>
</evidence>
<name>A0ABV8HJB0_9ACTN</name>
<dbReference type="SUPFAM" id="SSF55729">
    <property type="entry name" value="Acyl-CoA N-acyltransferases (Nat)"/>
    <property type="match status" value="1"/>
</dbReference>
<dbReference type="Pfam" id="PF00583">
    <property type="entry name" value="Acetyltransf_1"/>
    <property type="match status" value="1"/>
</dbReference>
<dbReference type="PANTHER" id="PTHR43877">
    <property type="entry name" value="AMINOALKYLPHOSPHONATE N-ACETYLTRANSFERASE-RELATED-RELATED"/>
    <property type="match status" value="1"/>
</dbReference>
<dbReference type="RefSeq" id="WP_386426758.1">
    <property type="nucleotide sequence ID" value="NZ_JBHSBB010000006.1"/>
</dbReference>
<dbReference type="CDD" id="cd04301">
    <property type="entry name" value="NAT_SF"/>
    <property type="match status" value="1"/>
</dbReference>
<keyword evidence="5" id="KW-1185">Reference proteome</keyword>